<comment type="caution">
    <text evidence="2">The sequence shown here is derived from an EMBL/GenBank/DDBJ whole genome shotgun (WGS) entry which is preliminary data.</text>
</comment>
<gene>
    <name evidence="2" type="ORF">R1sor_010231</name>
</gene>
<feature type="compositionally biased region" description="Acidic residues" evidence="1">
    <location>
        <begin position="144"/>
        <end position="155"/>
    </location>
</feature>
<feature type="region of interest" description="Disordered" evidence="1">
    <location>
        <begin position="116"/>
        <end position="208"/>
    </location>
</feature>
<dbReference type="EMBL" id="JBJQOH010000002">
    <property type="protein sequence ID" value="KAL3696155.1"/>
    <property type="molecule type" value="Genomic_DNA"/>
</dbReference>
<protein>
    <submittedName>
        <fullName evidence="2">Uncharacterized protein</fullName>
    </submittedName>
</protein>
<evidence type="ECO:0000256" key="1">
    <source>
        <dbReference type="SAM" id="MobiDB-lite"/>
    </source>
</evidence>
<feature type="compositionally biased region" description="Basic residues" evidence="1">
    <location>
        <begin position="125"/>
        <end position="136"/>
    </location>
</feature>
<evidence type="ECO:0000313" key="3">
    <source>
        <dbReference type="Proteomes" id="UP001633002"/>
    </source>
</evidence>
<sequence>MFARELITVREERYLRRLARQTSDISESTIRVPSVTDRHKRYKVGSPRPPLATNTSPTSAKKQKVQASTNEWFEGLPDTTQQSWALLKAAFEQEFRVLGYKTKAQISDVIASAETYETSRETAKIKKKNNKKKSKKYSSSSSSSEDDPSDSDSEPETTKAKNRSRGKEKKKKSSRQISSSDSDSESSSDDDRRMQKKKSSSSSKPDKT</sequence>
<keyword evidence="3" id="KW-1185">Reference proteome</keyword>
<dbReference type="Proteomes" id="UP001633002">
    <property type="component" value="Unassembled WGS sequence"/>
</dbReference>
<feature type="compositionally biased region" description="Polar residues" evidence="1">
    <location>
        <begin position="52"/>
        <end position="68"/>
    </location>
</feature>
<feature type="compositionally biased region" description="Basic residues" evidence="1">
    <location>
        <begin position="160"/>
        <end position="174"/>
    </location>
</feature>
<proteinExistence type="predicted"/>
<feature type="region of interest" description="Disordered" evidence="1">
    <location>
        <begin position="40"/>
        <end position="68"/>
    </location>
</feature>
<evidence type="ECO:0000313" key="2">
    <source>
        <dbReference type="EMBL" id="KAL3696155.1"/>
    </source>
</evidence>
<accession>A0ABD3I1C9</accession>
<reference evidence="2 3" key="1">
    <citation type="submission" date="2024-09" db="EMBL/GenBank/DDBJ databases">
        <title>Chromosome-scale assembly of Riccia sorocarpa.</title>
        <authorList>
            <person name="Paukszto L."/>
        </authorList>
    </citation>
    <scope>NUCLEOTIDE SEQUENCE [LARGE SCALE GENOMIC DNA]</scope>
    <source>
        <strain evidence="2">LP-2024</strain>
        <tissue evidence="2">Aerial parts of the thallus</tissue>
    </source>
</reference>
<dbReference type="AlphaFoldDB" id="A0ABD3I1C9"/>
<name>A0ABD3I1C9_9MARC</name>
<organism evidence="2 3">
    <name type="scientific">Riccia sorocarpa</name>
    <dbReference type="NCBI Taxonomy" id="122646"/>
    <lineage>
        <taxon>Eukaryota</taxon>
        <taxon>Viridiplantae</taxon>
        <taxon>Streptophyta</taxon>
        <taxon>Embryophyta</taxon>
        <taxon>Marchantiophyta</taxon>
        <taxon>Marchantiopsida</taxon>
        <taxon>Marchantiidae</taxon>
        <taxon>Marchantiales</taxon>
        <taxon>Ricciaceae</taxon>
        <taxon>Riccia</taxon>
    </lineage>
</organism>